<accession>A0A149VXX0</accession>
<keyword evidence="3" id="KW-1185">Reference proteome</keyword>
<evidence type="ECO:0000313" key="2">
    <source>
        <dbReference type="EMBL" id="KXW58067.1"/>
    </source>
</evidence>
<organism evidence="2 3">
    <name type="scientific">Ferrovum myxofaciens</name>
    <dbReference type="NCBI Taxonomy" id="416213"/>
    <lineage>
        <taxon>Bacteria</taxon>
        <taxon>Pseudomonadati</taxon>
        <taxon>Pseudomonadota</taxon>
        <taxon>Betaproteobacteria</taxon>
        <taxon>Ferrovales</taxon>
        <taxon>Ferrovaceae</taxon>
        <taxon>Ferrovum</taxon>
    </lineage>
</organism>
<proteinExistence type="predicted"/>
<comment type="caution">
    <text evidence="2">The sequence shown here is derived from an EMBL/GenBank/DDBJ whole genome shotgun (WGS) entry which is preliminary data.</text>
</comment>
<dbReference type="InterPro" id="IPR025282">
    <property type="entry name" value="DUF4214"/>
</dbReference>
<dbReference type="AlphaFoldDB" id="A0A149VXX0"/>
<feature type="domain" description="DUF4214" evidence="1">
    <location>
        <begin position="109"/>
        <end position="159"/>
    </location>
</feature>
<evidence type="ECO:0000313" key="3">
    <source>
        <dbReference type="Proteomes" id="UP000075653"/>
    </source>
</evidence>
<dbReference type="EMBL" id="LRRD01000026">
    <property type="protein sequence ID" value="KXW58067.1"/>
    <property type="molecule type" value="Genomic_DNA"/>
</dbReference>
<dbReference type="Pfam" id="PF13946">
    <property type="entry name" value="DUF4214"/>
    <property type="match status" value="1"/>
</dbReference>
<reference evidence="2 3" key="1">
    <citation type="submission" date="2016-01" db="EMBL/GenBank/DDBJ databases">
        <title>Genome sequence of the acidophilic iron oxidising Ferrovum strain Z-31.</title>
        <authorList>
            <person name="Poehlein A."/>
            <person name="Ullrich S.R."/>
            <person name="Schloemann M."/>
            <person name="Muehling M."/>
            <person name="Daniel R."/>
        </authorList>
    </citation>
    <scope>NUCLEOTIDE SEQUENCE [LARGE SCALE GENOMIC DNA]</scope>
    <source>
        <strain evidence="2 3">Z-31</strain>
    </source>
</reference>
<dbReference type="PATRIC" id="fig|1789004.3.peg.1437"/>
<evidence type="ECO:0000259" key="1">
    <source>
        <dbReference type="Pfam" id="PF13946"/>
    </source>
</evidence>
<sequence>MCSAVGISGIHAGEDVKDNPAAGTVTVTGSGTQDTLVGLQQIRFSDQSLAFDTAAAPFASQSAELLVAAYGTSALTNKSLVGTVLGYMDSSGGSFSQAAQSVANLLHMVNSSQFVSTLWQNIVGSPIDPADLNLYTSALSNGIYTQSTLLAAAAQSPVNLSHVTLTGIAQHGLAFA</sequence>
<dbReference type="Proteomes" id="UP000075653">
    <property type="component" value="Unassembled WGS sequence"/>
</dbReference>
<gene>
    <name evidence="2" type="ORF">FEMY_14180</name>
</gene>
<protein>
    <recommendedName>
        <fullName evidence="1">DUF4214 domain-containing protein</fullName>
    </recommendedName>
</protein>
<dbReference type="RefSeq" id="WP_082783209.1">
    <property type="nucleotide sequence ID" value="NZ_LRRD01000026.1"/>
</dbReference>
<name>A0A149VXX0_9PROT</name>